<feature type="non-terminal residue" evidence="1">
    <location>
        <position position="1"/>
    </location>
</feature>
<gene>
    <name evidence="1" type="ORF">AVDCRST_MAG88-2420</name>
</gene>
<sequence>LFLGVAALAQVAAVAEAAVAEAIGWAATNRLRADLAEHCMRLDLATAGSPQTTA</sequence>
<protein>
    <submittedName>
        <fullName evidence="1">Uncharacterized protein</fullName>
    </submittedName>
</protein>
<reference evidence="1" key="1">
    <citation type="submission" date="2020-02" db="EMBL/GenBank/DDBJ databases">
        <authorList>
            <person name="Meier V. D."/>
        </authorList>
    </citation>
    <scope>NUCLEOTIDE SEQUENCE</scope>
    <source>
        <strain evidence="1">AVDCRST_MAG88</strain>
    </source>
</reference>
<dbReference type="AlphaFoldDB" id="A0A6J4V850"/>
<name>A0A6J4V850_9BACT</name>
<dbReference type="EMBL" id="CADCWM010000607">
    <property type="protein sequence ID" value="CAA9571933.1"/>
    <property type="molecule type" value="Genomic_DNA"/>
</dbReference>
<evidence type="ECO:0000313" key="1">
    <source>
        <dbReference type="EMBL" id="CAA9571933.1"/>
    </source>
</evidence>
<proteinExistence type="predicted"/>
<accession>A0A6J4V850</accession>
<organism evidence="1">
    <name type="scientific">uncultured Thermomicrobiales bacterium</name>
    <dbReference type="NCBI Taxonomy" id="1645740"/>
    <lineage>
        <taxon>Bacteria</taxon>
        <taxon>Pseudomonadati</taxon>
        <taxon>Thermomicrobiota</taxon>
        <taxon>Thermomicrobia</taxon>
        <taxon>Thermomicrobiales</taxon>
        <taxon>environmental samples</taxon>
    </lineage>
</organism>